<comment type="similarity">
    <text evidence="6">Belongs to the SIMIBI class G3E GTPase family. ZNG1 subfamily.</text>
</comment>
<protein>
    <recommendedName>
        <fullName evidence="12">COBW domain-containing protein</fullName>
    </recommendedName>
</protein>
<sequence>MDSDDEIPELLVHEERVDVPRSNPAAKQAVKVPLTIITGLLARAPCSTSFFKLIETGRQASWVQLTMKFRRYVLTEKHGYRIAIIMNEFGDTADIEGRAISVSSPEDPSALATEFLELANGCLCCSVKDSGAAAIENLMRKQGAFDYIMLETTGLADPGPIATMFWQNEDFSDQIILDGVICVVDGVFGLKVRKRGTRERATTKPHRLTFRPFLRQIAFADVLLVNKMDIAAENNITTLEQYIRTLNPTAPIIRTTVGRVDLSQVLNTGAYNSFKATGLPDTESYSHSGDHTHEHDEECHQHDLESISSVQISIPALSETQASKLDEWIRLLLWERQLLGSDTNGHLVEVLRCKGIYHIAGGKSFILQGVQTLYDITELLEKDLDRGIDEGKLVLIGRGITSNVPQSLKKHLGLL</sequence>
<evidence type="ECO:0000259" key="8">
    <source>
        <dbReference type="Pfam" id="PF02492"/>
    </source>
</evidence>
<organism evidence="10 11">
    <name type="scientific">Ceratobasidium theobromae</name>
    <dbReference type="NCBI Taxonomy" id="1582974"/>
    <lineage>
        <taxon>Eukaryota</taxon>
        <taxon>Fungi</taxon>
        <taxon>Dikarya</taxon>
        <taxon>Basidiomycota</taxon>
        <taxon>Agaricomycotina</taxon>
        <taxon>Agaricomycetes</taxon>
        <taxon>Cantharellales</taxon>
        <taxon>Ceratobasidiaceae</taxon>
        <taxon>Ceratobasidium</taxon>
    </lineage>
</organism>
<dbReference type="InterPro" id="IPR051316">
    <property type="entry name" value="Zinc-reg_GTPase_activator"/>
</dbReference>
<dbReference type="GO" id="GO:0016787">
    <property type="term" value="F:hydrolase activity"/>
    <property type="evidence" value="ECO:0007669"/>
    <property type="project" value="UniProtKB-KW"/>
</dbReference>
<dbReference type="InterPro" id="IPR011629">
    <property type="entry name" value="CobW-like_C"/>
</dbReference>
<keyword evidence="5" id="KW-0143">Chaperone</keyword>
<dbReference type="CDD" id="cd03112">
    <property type="entry name" value="CobW-like"/>
    <property type="match status" value="1"/>
</dbReference>
<dbReference type="SUPFAM" id="SSF90002">
    <property type="entry name" value="Hypothetical protein YjiA, C-terminal domain"/>
    <property type="match status" value="1"/>
</dbReference>
<evidence type="ECO:0000256" key="1">
    <source>
        <dbReference type="ARBA" id="ARBA00022741"/>
    </source>
</evidence>
<evidence type="ECO:0008006" key="12">
    <source>
        <dbReference type="Google" id="ProtNLM"/>
    </source>
</evidence>
<evidence type="ECO:0000256" key="5">
    <source>
        <dbReference type="ARBA" id="ARBA00023186"/>
    </source>
</evidence>
<evidence type="ECO:0000313" key="11">
    <source>
        <dbReference type="Proteomes" id="UP000383932"/>
    </source>
</evidence>
<evidence type="ECO:0000256" key="2">
    <source>
        <dbReference type="ARBA" id="ARBA00022801"/>
    </source>
</evidence>
<keyword evidence="2" id="KW-0378">Hydrolase</keyword>
<dbReference type="InterPro" id="IPR036627">
    <property type="entry name" value="CobW-likC_sf"/>
</dbReference>
<dbReference type="InterPro" id="IPR027417">
    <property type="entry name" value="P-loop_NTPase"/>
</dbReference>
<dbReference type="EMBL" id="SSOP01000005">
    <property type="protein sequence ID" value="KAB5595938.1"/>
    <property type="molecule type" value="Genomic_DNA"/>
</dbReference>
<accession>A0A5N5QW81</accession>
<dbReference type="OrthoDB" id="258627at2759"/>
<dbReference type="InterPro" id="IPR003495">
    <property type="entry name" value="CobW/HypB/UreG_nucleotide-bd"/>
</dbReference>
<comment type="caution">
    <text evidence="10">The sequence shown here is derived from an EMBL/GenBank/DDBJ whole genome shotgun (WGS) entry which is preliminary data.</text>
</comment>
<evidence type="ECO:0000256" key="4">
    <source>
        <dbReference type="ARBA" id="ARBA00023134"/>
    </source>
</evidence>
<dbReference type="PANTHER" id="PTHR13748:SF31">
    <property type="entry name" value="ZINC-REGULATED GTPASE METALLOPROTEIN ACTIVATOR 1A-RELATED"/>
    <property type="match status" value="1"/>
</dbReference>
<evidence type="ECO:0000313" key="10">
    <source>
        <dbReference type="EMBL" id="KAB5595938.1"/>
    </source>
</evidence>
<dbReference type="SUPFAM" id="SSF52540">
    <property type="entry name" value="P-loop containing nucleoside triphosphate hydrolases"/>
    <property type="match status" value="1"/>
</dbReference>
<dbReference type="Pfam" id="PF02492">
    <property type="entry name" value="cobW"/>
    <property type="match status" value="1"/>
</dbReference>
<feature type="domain" description="CobW C-terminal" evidence="9">
    <location>
        <begin position="344"/>
        <end position="401"/>
    </location>
</feature>
<evidence type="ECO:0000256" key="7">
    <source>
        <dbReference type="ARBA" id="ARBA00049117"/>
    </source>
</evidence>
<proteinExistence type="inferred from homology"/>
<evidence type="ECO:0000259" key="9">
    <source>
        <dbReference type="Pfam" id="PF07683"/>
    </source>
</evidence>
<dbReference type="Gene3D" id="3.40.50.300">
    <property type="entry name" value="P-loop containing nucleotide triphosphate hydrolases"/>
    <property type="match status" value="1"/>
</dbReference>
<gene>
    <name evidence="10" type="ORF">CTheo_702</name>
</gene>
<dbReference type="Proteomes" id="UP000383932">
    <property type="component" value="Unassembled WGS sequence"/>
</dbReference>
<keyword evidence="1" id="KW-0547">Nucleotide-binding</keyword>
<dbReference type="PANTHER" id="PTHR13748">
    <property type="entry name" value="COBW-RELATED"/>
    <property type="match status" value="1"/>
</dbReference>
<evidence type="ECO:0000256" key="3">
    <source>
        <dbReference type="ARBA" id="ARBA00022833"/>
    </source>
</evidence>
<name>A0A5N5QW81_9AGAM</name>
<dbReference type="GO" id="GO:0005525">
    <property type="term" value="F:GTP binding"/>
    <property type="evidence" value="ECO:0007669"/>
    <property type="project" value="UniProtKB-KW"/>
</dbReference>
<reference evidence="10 11" key="1">
    <citation type="journal article" date="2019" name="Fungal Biol. Biotechnol.">
        <title>Draft genome sequence of fastidious pathogen Ceratobasidium theobromae, which causes vascular-streak dieback in Theobroma cacao.</title>
        <authorList>
            <person name="Ali S.S."/>
            <person name="Asman A."/>
            <person name="Shao J."/>
            <person name="Firmansyah A.P."/>
            <person name="Susilo A.W."/>
            <person name="Rosmana A."/>
            <person name="McMahon P."/>
            <person name="Junaid M."/>
            <person name="Guest D."/>
            <person name="Kheng T.Y."/>
            <person name="Meinhardt L.W."/>
            <person name="Bailey B.A."/>
        </authorList>
    </citation>
    <scope>NUCLEOTIDE SEQUENCE [LARGE SCALE GENOMIC DNA]</scope>
    <source>
        <strain evidence="10 11">CT2</strain>
    </source>
</reference>
<dbReference type="AlphaFoldDB" id="A0A5N5QW81"/>
<dbReference type="Pfam" id="PF07683">
    <property type="entry name" value="CobW_C"/>
    <property type="match status" value="1"/>
</dbReference>
<evidence type="ECO:0000256" key="6">
    <source>
        <dbReference type="ARBA" id="ARBA00034320"/>
    </source>
</evidence>
<dbReference type="Gene3D" id="3.30.1220.10">
    <property type="entry name" value="CobW-like, C-terminal domain"/>
    <property type="match status" value="1"/>
</dbReference>
<keyword evidence="11" id="KW-1185">Reference proteome</keyword>
<dbReference type="GO" id="GO:0005737">
    <property type="term" value="C:cytoplasm"/>
    <property type="evidence" value="ECO:0007669"/>
    <property type="project" value="TreeGrafter"/>
</dbReference>
<comment type="catalytic activity">
    <reaction evidence="7">
        <text>GTP + H2O = GDP + phosphate + H(+)</text>
        <dbReference type="Rhea" id="RHEA:19669"/>
        <dbReference type="ChEBI" id="CHEBI:15377"/>
        <dbReference type="ChEBI" id="CHEBI:15378"/>
        <dbReference type="ChEBI" id="CHEBI:37565"/>
        <dbReference type="ChEBI" id="CHEBI:43474"/>
        <dbReference type="ChEBI" id="CHEBI:58189"/>
    </reaction>
    <physiologicalReaction direction="left-to-right" evidence="7">
        <dbReference type="Rhea" id="RHEA:19670"/>
    </physiologicalReaction>
</comment>
<feature type="domain" description="CobW/HypB/UreG nucleotide-binding" evidence="8">
    <location>
        <begin position="72"/>
        <end position="253"/>
    </location>
</feature>
<keyword evidence="4" id="KW-0342">GTP-binding</keyword>
<keyword evidence="3" id="KW-0862">Zinc</keyword>